<evidence type="ECO:0000313" key="1">
    <source>
        <dbReference type="EMBL" id="SEA78170.1"/>
    </source>
</evidence>
<accession>A0A1H4E0S2</accession>
<keyword evidence="2" id="KW-1185">Reference proteome</keyword>
<sequence length="89" mass="9781">MSFVSRFFNDFVPMTTSSRRLALLRTLFAFVVEHVSGPIVFYTGDGIPLLTAFFPGLCEGGKARFPVCVQTAKGLPYYRREGALGGKAK</sequence>
<evidence type="ECO:0000313" key="2">
    <source>
        <dbReference type="Proteomes" id="UP000187280"/>
    </source>
</evidence>
<dbReference type="EMBL" id="FNQS01000008">
    <property type="protein sequence ID" value="SEA78170.1"/>
    <property type="molecule type" value="Genomic_DNA"/>
</dbReference>
<protein>
    <submittedName>
        <fullName evidence="1">Uncharacterized protein</fullName>
    </submittedName>
</protein>
<organism evidence="1 2">
    <name type="scientific">Lonsdalea quercina</name>
    <dbReference type="NCBI Taxonomy" id="71657"/>
    <lineage>
        <taxon>Bacteria</taxon>
        <taxon>Pseudomonadati</taxon>
        <taxon>Pseudomonadota</taxon>
        <taxon>Gammaproteobacteria</taxon>
        <taxon>Enterobacterales</taxon>
        <taxon>Pectobacteriaceae</taxon>
        <taxon>Lonsdalea</taxon>
    </lineage>
</organism>
<gene>
    <name evidence="1" type="ORF">SAMN02982996_02483</name>
</gene>
<dbReference type="GeneID" id="97765343"/>
<reference evidence="1 2" key="1">
    <citation type="submission" date="2016-10" db="EMBL/GenBank/DDBJ databases">
        <authorList>
            <person name="de Groot N.N."/>
        </authorList>
    </citation>
    <scope>NUCLEOTIDE SEQUENCE [LARGE SCALE GENOMIC DNA]</scope>
    <source>
        <strain evidence="1 2">ATCC 29281</strain>
    </source>
</reference>
<dbReference type="RefSeq" id="WP_026744073.1">
    <property type="nucleotide sequence ID" value="NZ_FNQS01000008.1"/>
</dbReference>
<dbReference type="Proteomes" id="UP000187280">
    <property type="component" value="Unassembled WGS sequence"/>
</dbReference>
<proteinExistence type="predicted"/>
<dbReference type="AlphaFoldDB" id="A0A1H4E0S2"/>
<name>A0A1H4E0S2_9GAMM</name>